<evidence type="ECO:0000313" key="4">
    <source>
        <dbReference type="Proteomes" id="UP000654075"/>
    </source>
</evidence>
<dbReference type="GO" id="GO:0097367">
    <property type="term" value="F:carbohydrate derivative binding"/>
    <property type="evidence" value="ECO:0007669"/>
    <property type="project" value="InterPro"/>
</dbReference>
<dbReference type="InterPro" id="IPR035466">
    <property type="entry name" value="GlmS/AgaS_SIS"/>
</dbReference>
<dbReference type="PANTHER" id="PTHR10937:SF0">
    <property type="entry name" value="GLUTAMINE--FRUCTOSE-6-PHOSPHATE TRANSAMINASE (ISOMERIZING)"/>
    <property type="match status" value="1"/>
</dbReference>
<dbReference type="EMBL" id="CAJNNV010028154">
    <property type="protein sequence ID" value="CAE8623380.1"/>
    <property type="molecule type" value="Genomic_DNA"/>
</dbReference>
<dbReference type="CDD" id="cd05008">
    <property type="entry name" value="SIS_GlmS_GlmD_1"/>
    <property type="match status" value="1"/>
</dbReference>
<dbReference type="FunFam" id="3.40.50.10490:FF:000002">
    <property type="entry name" value="Glutamine--fructose-6-phosphate aminotransferase [isomerizing]"/>
    <property type="match status" value="1"/>
</dbReference>
<sequence length="434" mass="46663">MPAMQAPVQAFERLGSAGMLCDIWDTPKVLKQLLEKHLKAGGGVEIAGLRDKLPDSHGLKGRTPLEVMAACSHGKGASCSHRKISLIGSGTSWHVSLLAEYLIEHIARIPVEVQYASEFRYRQPLLQPGDILIVVSNSGETTDAVESLRKVRRSPNGESVLIIAVVNEVESTLARESDVAINVSAGSEVGVASTKGFSAASMIFALLAAALGQETGTFVAAEQGVFLDHIKAIPDKVQTVLDRESKSLKREGTADKPLEIGECALWDIACQNALAQNVIFLGRGFNFPIALEGAMKCKELAYIHAEGYPAAEMKHGPIALIDQFMPVVVICPKADTGYEKIKANIEEVKARSGAVIAITEETNTELQAPLCEHVIYVPETHEYLMPLLCVIPLQLLGYMMGVLRGNEVDNPRGLIKSVSTKMGSPRGKGSGYPS</sequence>
<feature type="domain" description="SIS" evidence="2">
    <location>
        <begin position="266"/>
        <end position="411"/>
    </location>
</feature>
<dbReference type="InterPro" id="IPR035490">
    <property type="entry name" value="GlmS/FrlB_SIS"/>
</dbReference>
<gene>
    <name evidence="3" type="ORF">PGLA1383_LOCUS40642</name>
</gene>
<dbReference type="GO" id="GO:0006002">
    <property type="term" value="P:fructose 6-phosphate metabolic process"/>
    <property type="evidence" value="ECO:0007669"/>
    <property type="project" value="TreeGrafter"/>
</dbReference>
<dbReference type="GO" id="GO:0006487">
    <property type="term" value="P:protein N-linked glycosylation"/>
    <property type="evidence" value="ECO:0007669"/>
    <property type="project" value="TreeGrafter"/>
</dbReference>
<organism evidence="3 4">
    <name type="scientific">Polarella glacialis</name>
    <name type="common">Dinoflagellate</name>
    <dbReference type="NCBI Taxonomy" id="89957"/>
    <lineage>
        <taxon>Eukaryota</taxon>
        <taxon>Sar</taxon>
        <taxon>Alveolata</taxon>
        <taxon>Dinophyceae</taxon>
        <taxon>Suessiales</taxon>
        <taxon>Suessiaceae</taxon>
        <taxon>Polarella</taxon>
    </lineage>
</organism>
<name>A0A813GAU7_POLGL</name>
<feature type="domain" description="SIS" evidence="2">
    <location>
        <begin position="70"/>
        <end position="217"/>
    </location>
</feature>
<comment type="caution">
    <text evidence="3">The sequence shown here is derived from an EMBL/GenBank/DDBJ whole genome shotgun (WGS) entry which is preliminary data.</text>
</comment>
<keyword evidence="4" id="KW-1185">Reference proteome</keyword>
<dbReference type="GO" id="GO:0006047">
    <property type="term" value="P:UDP-N-acetylglucosamine metabolic process"/>
    <property type="evidence" value="ECO:0007669"/>
    <property type="project" value="TreeGrafter"/>
</dbReference>
<dbReference type="InterPro" id="IPR046348">
    <property type="entry name" value="SIS_dom_sf"/>
</dbReference>
<dbReference type="AlphaFoldDB" id="A0A813GAU7"/>
<dbReference type="OrthoDB" id="15235at2759"/>
<dbReference type="PANTHER" id="PTHR10937">
    <property type="entry name" value="GLUCOSAMINE--FRUCTOSE-6-PHOSPHATE AMINOTRANSFERASE, ISOMERIZING"/>
    <property type="match status" value="1"/>
</dbReference>
<accession>A0A813GAU7</accession>
<protein>
    <recommendedName>
        <fullName evidence="2">SIS domain-containing protein</fullName>
    </recommendedName>
</protein>
<evidence type="ECO:0000259" key="2">
    <source>
        <dbReference type="PROSITE" id="PS51464"/>
    </source>
</evidence>
<keyword evidence="1" id="KW-0677">Repeat</keyword>
<dbReference type="Gene3D" id="3.40.50.10490">
    <property type="entry name" value="Glucose-6-phosphate isomerase like protein, domain 1"/>
    <property type="match status" value="2"/>
</dbReference>
<dbReference type="SUPFAM" id="SSF53697">
    <property type="entry name" value="SIS domain"/>
    <property type="match status" value="1"/>
</dbReference>
<dbReference type="CDD" id="cd05009">
    <property type="entry name" value="SIS_GlmS_GlmD_2"/>
    <property type="match status" value="1"/>
</dbReference>
<evidence type="ECO:0000256" key="1">
    <source>
        <dbReference type="ARBA" id="ARBA00022737"/>
    </source>
</evidence>
<dbReference type="Proteomes" id="UP000654075">
    <property type="component" value="Unassembled WGS sequence"/>
</dbReference>
<dbReference type="InterPro" id="IPR001347">
    <property type="entry name" value="SIS_dom"/>
</dbReference>
<dbReference type="Pfam" id="PF01380">
    <property type="entry name" value="SIS"/>
    <property type="match status" value="2"/>
</dbReference>
<dbReference type="PROSITE" id="PS51464">
    <property type="entry name" value="SIS"/>
    <property type="match status" value="2"/>
</dbReference>
<proteinExistence type="predicted"/>
<reference evidence="3" key="1">
    <citation type="submission" date="2021-02" db="EMBL/GenBank/DDBJ databases">
        <authorList>
            <person name="Dougan E. K."/>
            <person name="Rhodes N."/>
            <person name="Thang M."/>
            <person name="Chan C."/>
        </authorList>
    </citation>
    <scope>NUCLEOTIDE SEQUENCE</scope>
</reference>
<evidence type="ECO:0000313" key="3">
    <source>
        <dbReference type="EMBL" id="CAE8623380.1"/>
    </source>
</evidence>
<dbReference type="GO" id="GO:0046349">
    <property type="term" value="P:amino sugar biosynthetic process"/>
    <property type="evidence" value="ECO:0007669"/>
    <property type="project" value="UniProtKB-ARBA"/>
</dbReference>
<dbReference type="GO" id="GO:0004360">
    <property type="term" value="F:glutamine-fructose-6-phosphate transaminase (isomerizing) activity"/>
    <property type="evidence" value="ECO:0007669"/>
    <property type="project" value="UniProtKB-ARBA"/>
</dbReference>
<dbReference type="GO" id="GO:0005829">
    <property type="term" value="C:cytosol"/>
    <property type="evidence" value="ECO:0007669"/>
    <property type="project" value="TreeGrafter"/>
</dbReference>